<protein>
    <recommendedName>
        <fullName evidence="3">N-acetyltransferase domain-containing protein</fullName>
    </recommendedName>
</protein>
<accession>A0ABZ2YG53</accession>
<sequence length="140" mass="16350">MIVQKISTGEEKPTYIEIAGSKDFRLLTKHRYSFNRRVYKRTAEAYMLRLEVDNDILGAMKLKHFPAEEIIEVELLSSSKENIGRNKIYDRIPGCLLAYACYKCYLEHGKDAMVMLRPKTVLGQHYMDKYGMKVKVCFSR</sequence>
<dbReference type="EMBL" id="CP149822">
    <property type="protein sequence ID" value="WZN38852.1"/>
    <property type="molecule type" value="Genomic_DNA"/>
</dbReference>
<dbReference type="RefSeq" id="WP_341833865.1">
    <property type="nucleotide sequence ID" value="NZ_CP149822.1"/>
</dbReference>
<evidence type="ECO:0000313" key="1">
    <source>
        <dbReference type="EMBL" id="WZN38852.1"/>
    </source>
</evidence>
<keyword evidence="2" id="KW-1185">Reference proteome</keyword>
<organism evidence="1 2">
    <name type="scientific">Chitinophaga pollutisoli</name>
    <dbReference type="NCBI Taxonomy" id="3133966"/>
    <lineage>
        <taxon>Bacteria</taxon>
        <taxon>Pseudomonadati</taxon>
        <taxon>Bacteroidota</taxon>
        <taxon>Chitinophagia</taxon>
        <taxon>Chitinophagales</taxon>
        <taxon>Chitinophagaceae</taxon>
        <taxon>Chitinophaga</taxon>
    </lineage>
</organism>
<reference evidence="2" key="1">
    <citation type="submission" date="2024-03" db="EMBL/GenBank/DDBJ databases">
        <title>Chitinophaga horti sp. nov., isolated from garden soil.</title>
        <authorList>
            <person name="Lee D.S."/>
            <person name="Han D.M."/>
            <person name="Baek J.H."/>
            <person name="Choi D.G."/>
            <person name="Jeon J.H."/>
            <person name="Jeon C.O."/>
        </authorList>
    </citation>
    <scope>NUCLEOTIDE SEQUENCE [LARGE SCALE GENOMIC DNA]</scope>
    <source>
        <strain evidence="2">GPA1</strain>
    </source>
</reference>
<evidence type="ECO:0000313" key="2">
    <source>
        <dbReference type="Proteomes" id="UP001485459"/>
    </source>
</evidence>
<name>A0ABZ2YG53_9BACT</name>
<proteinExistence type="predicted"/>
<dbReference type="Proteomes" id="UP001485459">
    <property type="component" value="Chromosome"/>
</dbReference>
<gene>
    <name evidence="1" type="ORF">WJU16_12650</name>
</gene>
<evidence type="ECO:0008006" key="3">
    <source>
        <dbReference type="Google" id="ProtNLM"/>
    </source>
</evidence>